<accession>A0A1G8KQ80</accession>
<evidence type="ECO:0000313" key="1">
    <source>
        <dbReference type="EMBL" id="SDI45516.1"/>
    </source>
</evidence>
<proteinExistence type="predicted"/>
<organism evidence="1 2">
    <name type="scientific">Sinosporangium album</name>
    <dbReference type="NCBI Taxonomy" id="504805"/>
    <lineage>
        <taxon>Bacteria</taxon>
        <taxon>Bacillati</taxon>
        <taxon>Actinomycetota</taxon>
        <taxon>Actinomycetes</taxon>
        <taxon>Streptosporangiales</taxon>
        <taxon>Streptosporangiaceae</taxon>
        <taxon>Sinosporangium</taxon>
    </lineage>
</organism>
<dbReference type="STRING" id="504805.SAMN05421505_15319"/>
<dbReference type="AlphaFoldDB" id="A0A1G8KQ80"/>
<dbReference type="EMBL" id="FNCN01000053">
    <property type="protein sequence ID" value="SDI45516.1"/>
    <property type="molecule type" value="Genomic_DNA"/>
</dbReference>
<reference evidence="1 2" key="1">
    <citation type="submission" date="2016-10" db="EMBL/GenBank/DDBJ databases">
        <authorList>
            <person name="de Groot N.N."/>
        </authorList>
    </citation>
    <scope>NUCLEOTIDE SEQUENCE [LARGE SCALE GENOMIC DNA]</scope>
    <source>
        <strain evidence="1 2">CPCC 201354</strain>
    </source>
</reference>
<evidence type="ECO:0000313" key="2">
    <source>
        <dbReference type="Proteomes" id="UP000198923"/>
    </source>
</evidence>
<keyword evidence="2" id="KW-1185">Reference proteome</keyword>
<name>A0A1G8KQ80_9ACTN</name>
<protein>
    <submittedName>
        <fullName evidence="1">Uncharacterized protein</fullName>
    </submittedName>
</protein>
<dbReference type="Proteomes" id="UP000198923">
    <property type="component" value="Unassembled WGS sequence"/>
</dbReference>
<gene>
    <name evidence="1" type="ORF">SAMN05421505_15319</name>
</gene>
<sequence>MLPDLAALDPDLLDSAALDAARDPWGTADWWLRGNALLGGAPAALLARGVADDLLTEAARALREPY</sequence>